<reference evidence="2" key="1">
    <citation type="submission" date="2022-10" db="EMBL/GenBank/DDBJ databases">
        <authorList>
            <person name="Chen Y."/>
            <person name="Dougan E. K."/>
            <person name="Chan C."/>
            <person name="Rhodes N."/>
            <person name="Thang M."/>
        </authorList>
    </citation>
    <scope>NUCLEOTIDE SEQUENCE</scope>
</reference>
<feature type="compositionally biased region" description="Polar residues" evidence="1">
    <location>
        <begin position="309"/>
        <end position="325"/>
    </location>
</feature>
<name>A0A9P1CKB2_9DINO</name>
<protein>
    <submittedName>
        <fullName evidence="2">Uncharacterized protein</fullName>
    </submittedName>
</protein>
<evidence type="ECO:0000256" key="1">
    <source>
        <dbReference type="SAM" id="MobiDB-lite"/>
    </source>
</evidence>
<dbReference type="EMBL" id="CAMXCT030001688">
    <property type="protein sequence ID" value="CAL4779555.1"/>
    <property type="molecule type" value="Genomic_DNA"/>
</dbReference>
<dbReference type="OrthoDB" id="435690at2759"/>
<evidence type="ECO:0000313" key="3">
    <source>
        <dbReference type="EMBL" id="CAL1145618.1"/>
    </source>
</evidence>
<evidence type="ECO:0000313" key="4">
    <source>
        <dbReference type="Proteomes" id="UP001152797"/>
    </source>
</evidence>
<feature type="region of interest" description="Disordered" evidence="1">
    <location>
        <begin position="379"/>
        <end position="403"/>
    </location>
</feature>
<keyword evidence="4" id="KW-1185">Reference proteome</keyword>
<evidence type="ECO:0000313" key="2">
    <source>
        <dbReference type="EMBL" id="CAI3992243.1"/>
    </source>
</evidence>
<accession>A0A9P1CKB2</accession>
<reference evidence="3" key="2">
    <citation type="submission" date="2024-04" db="EMBL/GenBank/DDBJ databases">
        <authorList>
            <person name="Chen Y."/>
            <person name="Shah S."/>
            <person name="Dougan E. K."/>
            <person name="Thang M."/>
            <person name="Chan C."/>
        </authorList>
    </citation>
    <scope>NUCLEOTIDE SEQUENCE [LARGE SCALE GENOMIC DNA]</scope>
</reference>
<feature type="compositionally biased region" description="Basic and acidic residues" evidence="1">
    <location>
        <begin position="351"/>
        <end position="367"/>
    </location>
</feature>
<proteinExistence type="predicted"/>
<dbReference type="AlphaFoldDB" id="A0A9P1CKB2"/>
<organism evidence="2">
    <name type="scientific">Cladocopium goreaui</name>
    <dbReference type="NCBI Taxonomy" id="2562237"/>
    <lineage>
        <taxon>Eukaryota</taxon>
        <taxon>Sar</taxon>
        <taxon>Alveolata</taxon>
        <taxon>Dinophyceae</taxon>
        <taxon>Suessiales</taxon>
        <taxon>Symbiodiniaceae</taxon>
        <taxon>Cladocopium</taxon>
    </lineage>
</organism>
<sequence>MSAWTADDLLKEINDLEDLYSLRPTGPTIPHLVTGLQSKIDGIDSLTPRLLVHLIKALDAAKLPEDMKKALQDTMEKRMVQMNSGSLKLQNVPQTLQSLYNYFSAKEWVQLQKAPFTESVHIAVQRLRAIGVKSVREATKKHGVALLVHLAMMRGEPKPPGGEIYKMSAYLHEAFTKSKQPSLVPGLATYPDKPADIGPEFMDACYWKDDQPSHVGPMVATTVSALLKDIPVRSTHAETRGAAAPAMKRNMSFSSTDSLAGVCMDFMQMMMATARGMDSAPLKIDYKKSFSTSGEPSAAASGRLALPSGCSQGEGTTQANGTLATIPNPALPLTDTPPEEEAHVADTVPPGHEETKNDHNEKKELSLKDYEDQAFKKLQEKQGQKTKEHKDKNKKPVLKRPAAAKAKAVAKTVAKKKGEKCAEVILLVVTHVPKLALVEKGSMVGQLGGNGGQNTMVASEKTKLKLLSKLSLPLPAWAK</sequence>
<comment type="caution">
    <text evidence="2">The sequence shown here is derived from an EMBL/GenBank/DDBJ whole genome shotgun (WGS) entry which is preliminary data.</text>
</comment>
<dbReference type="Proteomes" id="UP001152797">
    <property type="component" value="Unassembled WGS sequence"/>
</dbReference>
<feature type="region of interest" description="Disordered" evidence="1">
    <location>
        <begin position="290"/>
        <end position="367"/>
    </location>
</feature>
<dbReference type="EMBL" id="CAMXCT020001688">
    <property type="protein sequence ID" value="CAL1145618.1"/>
    <property type="molecule type" value="Genomic_DNA"/>
</dbReference>
<dbReference type="EMBL" id="CAMXCT010001688">
    <property type="protein sequence ID" value="CAI3992243.1"/>
    <property type="molecule type" value="Genomic_DNA"/>
</dbReference>
<feature type="compositionally biased region" description="Basic and acidic residues" evidence="1">
    <location>
        <begin position="379"/>
        <end position="391"/>
    </location>
</feature>
<gene>
    <name evidence="2" type="ORF">C1SCF055_LOCUS19086</name>
</gene>